<keyword evidence="3" id="KW-0067">ATP-binding</keyword>
<evidence type="ECO:0000313" key="6">
    <source>
        <dbReference type="Proteomes" id="UP000184501"/>
    </source>
</evidence>
<dbReference type="OrthoDB" id="9768696at2"/>
<dbReference type="Pfam" id="PF02626">
    <property type="entry name" value="CT_A_B"/>
    <property type="match status" value="1"/>
</dbReference>
<organism evidence="5 6">
    <name type="scientific">Streptoalloteichus hindustanus</name>
    <dbReference type="NCBI Taxonomy" id="2017"/>
    <lineage>
        <taxon>Bacteria</taxon>
        <taxon>Bacillati</taxon>
        <taxon>Actinomycetota</taxon>
        <taxon>Actinomycetes</taxon>
        <taxon>Pseudonocardiales</taxon>
        <taxon>Pseudonocardiaceae</taxon>
        <taxon>Streptoalloteichus</taxon>
    </lineage>
</organism>
<accession>A0A1M5B2B0</accession>
<protein>
    <submittedName>
        <fullName evidence="5">Biotin-dependent carboxylase uncharacterized domain-containing protein</fullName>
    </submittedName>
</protein>
<dbReference type="SMART" id="SM00797">
    <property type="entry name" value="AHS2"/>
    <property type="match status" value="1"/>
</dbReference>
<name>A0A1M5B2B0_STRHI</name>
<dbReference type="Proteomes" id="UP000184501">
    <property type="component" value="Unassembled WGS sequence"/>
</dbReference>
<dbReference type="InterPro" id="IPR029000">
    <property type="entry name" value="Cyclophilin-like_dom_sf"/>
</dbReference>
<dbReference type="GO" id="GO:0005524">
    <property type="term" value="F:ATP binding"/>
    <property type="evidence" value="ECO:0007669"/>
    <property type="project" value="UniProtKB-KW"/>
</dbReference>
<evidence type="ECO:0000313" key="5">
    <source>
        <dbReference type="EMBL" id="SHF36599.1"/>
    </source>
</evidence>
<evidence type="ECO:0000256" key="3">
    <source>
        <dbReference type="ARBA" id="ARBA00022840"/>
    </source>
</evidence>
<dbReference type="PANTHER" id="PTHR43309">
    <property type="entry name" value="5-OXOPROLINASE SUBUNIT C"/>
    <property type="match status" value="1"/>
</dbReference>
<dbReference type="PANTHER" id="PTHR43309:SF3">
    <property type="entry name" value="5-OXOPROLINASE SUBUNIT C"/>
    <property type="match status" value="1"/>
</dbReference>
<evidence type="ECO:0000256" key="1">
    <source>
        <dbReference type="ARBA" id="ARBA00022741"/>
    </source>
</evidence>
<reference evidence="5 6" key="1">
    <citation type="submission" date="2016-11" db="EMBL/GenBank/DDBJ databases">
        <authorList>
            <person name="Jaros S."/>
            <person name="Januszkiewicz K."/>
            <person name="Wedrychowicz H."/>
        </authorList>
    </citation>
    <scope>NUCLEOTIDE SEQUENCE [LARGE SCALE GENOMIC DNA]</scope>
    <source>
        <strain evidence="5 6">DSM 44523</strain>
    </source>
</reference>
<dbReference type="SUPFAM" id="SSF50891">
    <property type="entry name" value="Cyclophilin-like"/>
    <property type="match status" value="1"/>
</dbReference>
<dbReference type="EMBL" id="FQVN01000003">
    <property type="protein sequence ID" value="SHF36599.1"/>
    <property type="molecule type" value="Genomic_DNA"/>
</dbReference>
<dbReference type="AlphaFoldDB" id="A0A1M5B2B0"/>
<keyword evidence="1" id="KW-0547">Nucleotide-binding</keyword>
<dbReference type="Gene3D" id="2.40.100.10">
    <property type="entry name" value="Cyclophilin-like"/>
    <property type="match status" value="1"/>
</dbReference>
<feature type="domain" description="Carboxyltransferase" evidence="4">
    <location>
        <begin position="25"/>
        <end position="289"/>
    </location>
</feature>
<dbReference type="InterPro" id="IPR003778">
    <property type="entry name" value="CT_A_B"/>
</dbReference>
<dbReference type="STRING" id="2017.SAMN05444320_103363"/>
<dbReference type="GO" id="GO:0016787">
    <property type="term" value="F:hydrolase activity"/>
    <property type="evidence" value="ECO:0007669"/>
    <property type="project" value="UniProtKB-KW"/>
</dbReference>
<keyword evidence="2" id="KW-0378">Hydrolase</keyword>
<proteinExistence type="predicted"/>
<gene>
    <name evidence="5" type="ORF">SAMN05444320_103363</name>
</gene>
<dbReference type="InterPro" id="IPR052708">
    <property type="entry name" value="PxpC"/>
</dbReference>
<sequence length="289" mass="30400">MKRLDVISPGVLATVQDLGRPGLAGLGVGWSGAADRAALRLANRLAGNAEGAPAVEVTFGGLVVRAVDPLVVVVTGAVCPITVDGRPEPVNTVLRLRAGAELRLGQPSRGLRSYLAVRGGLDLPTVLGSASTDVLAGIGPRSLAAGDVLRVAEPRHPLSDVDFAPVPQPRDDELELRVWLGPRDDWFTAEAVAALGREPFEVTSDSDRVGMRLAGPVLDRHREGELPSEGTVRGALQVPPSGHPTLFLADHPVTGGYPVIAVVLADDVDRAAQARPGTRLRFRVVPRTW</sequence>
<evidence type="ECO:0000256" key="2">
    <source>
        <dbReference type="ARBA" id="ARBA00022801"/>
    </source>
</evidence>
<keyword evidence="6" id="KW-1185">Reference proteome</keyword>
<dbReference type="NCBIfam" id="TIGR00724">
    <property type="entry name" value="urea_amlyse_rel"/>
    <property type="match status" value="1"/>
</dbReference>
<evidence type="ECO:0000259" key="4">
    <source>
        <dbReference type="SMART" id="SM00797"/>
    </source>
</evidence>
<dbReference type="RefSeq" id="WP_073481715.1">
    <property type="nucleotide sequence ID" value="NZ_FQVN01000003.1"/>
</dbReference>